<name>A0ABW6TLA4_9NOCA</name>
<evidence type="ECO:0000313" key="1">
    <source>
        <dbReference type="EMBL" id="MFF4026915.1"/>
    </source>
</evidence>
<dbReference type="RefSeq" id="WP_387131915.1">
    <property type="nucleotide sequence ID" value="NZ_JBIATK010000012.1"/>
</dbReference>
<evidence type="ECO:0000313" key="2">
    <source>
        <dbReference type="Proteomes" id="UP001602089"/>
    </source>
</evidence>
<sequence length="86" mass="10114">MSLEKVQSDRTYRLWDTEYMLIGTWSQLPPPDELIDGRHLTIDHSNGLRWSGRIENGEPVHDSEYLTKILTWPWNPLLPENPERTA</sequence>
<keyword evidence="2" id="KW-1185">Reference proteome</keyword>
<reference evidence="1 2" key="1">
    <citation type="submission" date="2024-10" db="EMBL/GenBank/DDBJ databases">
        <title>The Natural Products Discovery Center: Release of the First 8490 Sequenced Strains for Exploring Actinobacteria Biosynthetic Diversity.</title>
        <authorList>
            <person name="Kalkreuter E."/>
            <person name="Kautsar S.A."/>
            <person name="Yang D."/>
            <person name="Bader C.D."/>
            <person name="Teijaro C.N."/>
            <person name="Fluegel L."/>
            <person name="Davis C.M."/>
            <person name="Simpson J.R."/>
            <person name="Lauterbach L."/>
            <person name="Steele A.D."/>
            <person name="Gui C."/>
            <person name="Meng S."/>
            <person name="Li G."/>
            <person name="Viehrig K."/>
            <person name="Ye F."/>
            <person name="Su P."/>
            <person name="Kiefer A.F."/>
            <person name="Nichols A."/>
            <person name="Cepeda A.J."/>
            <person name="Yan W."/>
            <person name="Fan B."/>
            <person name="Jiang Y."/>
            <person name="Adhikari A."/>
            <person name="Zheng C.-J."/>
            <person name="Schuster L."/>
            <person name="Cowan T.M."/>
            <person name="Smanski M.J."/>
            <person name="Chevrette M.G."/>
            <person name="De Carvalho L.P.S."/>
            <person name="Shen B."/>
        </authorList>
    </citation>
    <scope>NUCLEOTIDE SEQUENCE [LARGE SCALE GENOMIC DNA]</scope>
    <source>
        <strain evidence="1 2">NPDC001867</strain>
    </source>
</reference>
<protein>
    <submittedName>
        <fullName evidence="1">Uncharacterized protein</fullName>
    </submittedName>
</protein>
<gene>
    <name evidence="1" type="ORF">ACFYY5_29105</name>
</gene>
<proteinExistence type="predicted"/>
<organism evidence="1 2">
    <name type="scientific">Nocardia elegans</name>
    <dbReference type="NCBI Taxonomy" id="300029"/>
    <lineage>
        <taxon>Bacteria</taxon>
        <taxon>Bacillati</taxon>
        <taxon>Actinomycetota</taxon>
        <taxon>Actinomycetes</taxon>
        <taxon>Mycobacteriales</taxon>
        <taxon>Nocardiaceae</taxon>
        <taxon>Nocardia</taxon>
    </lineage>
</organism>
<dbReference type="EMBL" id="JBIATK010000012">
    <property type="protein sequence ID" value="MFF4026915.1"/>
    <property type="molecule type" value="Genomic_DNA"/>
</dbReference>
<dbReference type="Proteomes" id="UP001602089">
    <property type="component" value="Unassembled WGS sequence"/>
</dbReference>
<comment type="caution">
    <text evidence="1">The sequence shown here is derived from an EMBL/GenBank/DDBJ whole genome shotgun (WGS) entry which is preliminary data.</text>
</comment>
<accession>A0ABW6TLA4</accession>